<dbReference type="GO" id="GO:0017168">
    <property type="term" value="F:5-oxoprolinase (ATP-hydrolyzing) activity"/>
    <property type="evidence" value="ECO:0007669"/>
    <property type="project" value="TreeGrafter"/>
</dbReference>
<dbReference type="InterPro" id="IPR003692">
    <property type="entry name" value="Hydantoinase_B"/>
</dbReference>
<feature type="domain" description="Hydantoinase B/oxoprolinase" evidence="2">
    <location>
        <begin position="3"/>
        <end position="526"/>
    </location>
</feature>
<evidence type="ECO:0000256" key="1">
    <source>
        <dbReference type="SAM" id="MobiDB-lite"/>
    </source>
</evidence>
<dbReference type="RefSeq" id="WP_104518256.1">
    <property type="nucleotide sequence ID" value="NZ_NHRY01000074.1"/>
</dbReference>
<dbReference type="GO" id="GO:0006749">
    <property type="term" value="P:glutathione metabolic process"/>
    <property type="evidence" value="ECO:0007669"/>
    <property type="project" value="TreeGrafter"/>
</dbReference>
<keyword evidence="4" id="KW-1185">Reference proteome</keyword>
<feature type="compositionally biased region" description="Basic and acidic residues" evidence="1">
    <location>
        <begin position="527"/>
        <end position="543"/>
    </location>
</feature>
<dbReference type="EMBL" id="NHRY01000074">
    <property type="protein sequence ID" value="PPQ35350.1"/>
    <property type="molecule type" value="Genomic_DNA"/>
</dbReference>
<dbReference type="InterPro" id="IPR045079">
    <property type="entry name" value="Oxoprolinase-like"/>
</dbReference>
<proteinExistence type="predicted"/>
<dbReference type="OrthoDB" id="9761586at2"/>
<gene>
    <name evidence="3" type="ORF">CCS01_07625</name>
</gene>
<sequence length="543" mass="57865">MTDPITIAVLQNRLSAIAEEMGEAMLRTAYSQILNSSRDFSIALIDARCRLIAQADHIPVHVGAMSWAAKAIAGRFPSPAPDDVYLLNDPYRGGSHLPDLTIFVPVFAGDALMFWSAVRAHHSDIGGATHGAYNPAATEIWHEGLRLPPMRLTENGVLREDLLEMLALNVRHPRDFRGDLAAQIGAARLGEQRLAAVIREFGGETLSASIEAMLDTAERHARRIVSEWADGVYDGEAVLDDDGFDRKDIVVRARVTKQGSDVTIDLSGSDPQVTGFVNSSHANTQSAVTMAFAFLLDPDIAKNDGAFRPLTVTLKEGTIVWAREGAPVTMCTSHCSNEIIEAIIVALAKACPERVTGGWGRRLRIALTGTDPRTGRRFIWHMFQARPGGGGSAAGDGYSTIGEWHSAGGIKFGSIEVAETRFPLVFETHEYRPGSAGDGQYRGGYGGDMRLRVEAAGVTCANTAGEGVVHGARGINGGQDGAPHDYTLLAPGAAPRKLKSKEVNVPVPTGSVIHVRSGGGGGWGDPALRDAAARRADEAEGLA</sequence>
<protein>
    <submittedName>
        <fullName evidence="3">5-oxoprolinase</fullName>
    </submittedName>
</protein>
<dbReference type="Pfam" id="PF02538">
    <property type="entry name" value="Hydantoinase_B"/>
    <property type="match status" value="1"/>
</dbReference>
<comment type="caution">
    <text evidence="3">The sequence shown here is derived from an EMBL/GenBank/DDBJ whole genome shotgun (WGS) entry which is preliminary data.</text>
</comment>
<accession>A0A2S6NK93</accession>
<evidence type="ECO:0000259" key="2">
    <source>
        <dbReference type="Pfam" id="PF02538"/>
    </source>
</evidence>
<evidence type="ECO:0000313" key="4">
    <source>
        <dbReference type="Proteomes" id="UP000239724"/>
    </source>
</evidence>
<name>A0A2S6NK93_RHOGL</name>
<reference evidence="3 4" key="1">
    <citation type="journal article" date="2018" name="Arch. Microbiol.">
        <title>New insights into the metabolic potential of the phototrophic purple bacterium Rhodopila globiformis DSM 161(T) from its draft genome sequence and evidence for a vanadium-dependent nitrogenase.</title>
        <authorList>
            <person name="Imhoff J.F."/>
            <person name="Rahn T."/>
            <person name="Kunzel S."/>
            <person name="Neulinger S.C."/>
        </authorList>
    </citation>
    <scope>NUCLEOTIDE SEQUENCE [LARGE SCALE GENOMIC DNA]</scope>
    <source>
        <strain evidence="3 4">DSM 161</strain>
    </source>
</reference>
<feature type="region of interest" description="Disordered" evidence="1">
    <location>
        <begin position="516"/>
        <end position="543"/>
    </location>
</feature>
<dbReference type="PANTHER" id="PTHR11365:SF23">
    <property type="entry name" value="HYPOTHETICAL 5-OXOPROLINASE (EUROFUNG)-RELATED"/>
    <property type="match status" value="1"/>
</dbReference>
<dbReference type="AlphaFoldDB" id="A0A2S6NK93"/>
<dbReference type="PANTHER" id="PTHR11365">
    <property type="entry name" value="5-OXOPROLINASE RELATED"/>
    <property type="match status" value="1"/>
</dbReference>
<evidence type="ECO:0000313" key="3">
    <source>
        <dbReference type="EMBL" id="PPQ35350.1"/>
    </source>
</evidence>
<dbReference type="GO" id="GO:0005829">
    <property type="term" value="C:cytosol"/>
    <property type="evidence" value="ECO:0007669"/>
    <property type="project" value="TreeGrafter"/>
</dbReference>
<dbReference type="Proteomes" id="UP000239724">
    <property type="component" value="Unassembled WGS sequence"/>
</dbReference>
<organism evidence="3 4">
    <name type="scientific">Rhodopila globiformis</name>
    <name type="common">Rhodopseudomonas globiformis</name>
    <dbReference type="NCBI Taxonomy" id="1071"/>
    <lineage>
        <taxon>Bacteria</taxon>
        <taxon>Pseudomonadati</taxon>
        <taxon>Pseudomonadota</taxon>
        <taxon>Alphaproteobacteria</taxon>
        <taxon>Acetobacterales</taxon>
        <taxon>Acetobacteraceae</taxon>
        <taxon>Rhodopila</taxon>
    </lineage>
</organism>